<keyword evidence="2" id="KW-1185">Reference proteome</keyword>
<comment type="caution">
    <text evidence="1">The sequence shown here is derived from an EMBL/GenBank/DDBJ whole genome shotgun (WGS) entry which is preliminary data.</text>
</comment>
<name>A0A288QSW7_9LACO</name>
<reference evidence="1 2" key="1">
    <citation type="submission" date="2018-07" db="EMBL/GenBank/DDBJ databases">
        <title>Genomic Encyclopedia of Type Strains, Phase III (KMG-III): the genomes of soil and plant-associated and newly described type strains.</title>
        <authorList>
            <person name="Whitman W."/>
        </authorList>
    </citation>
    <scope>NUCLEOTIDE SEQUENCE [LARGE SCALE GENOMIC DNA]</scope>
    <source>
        <strain evidence="1 2">CECT 7031</strain>
    </source>
</reference>
<dbReference type="AlphaFoldDB" id="A0A288QSW7"/>
<dbReference type="Proteomes" id="UP000254912">
    <property type="component" value="Unassembled WGS sequence"/>
</dbReference>
<gene>
    <name evidence="1" type="ORF">DFP99_0100</name>
</gene>
<evidence type="ECO:0000313" key="1">
    <source>
        <dbReference type="EMBL" id="RDL11682.1"/>
    </source>
</evidence>
<accession>A0A288QSW7</accession>
<dbReference type="RefSeq" id="WP_070229754.1">
    <property type="nucleotide sequence ID" value="NZ_BJYO01000002.1"/>
</dbReference>
<dbReference type="EMBL" id="QRAS01000001">
    <property type="protein sequence ID" value="RDL11682.1"/>
    <property type="molecule type" value="Genomic_DNA"/>
</dbReference>
<protein>
    <submittedName>
        <fullName evidence="1">Uncharacterized protein</fullName>
    </submittedName>
</protein>
<organism evidence="1 2">
    <name type="scientific">Weissella soli</name>
    <dbReference type="NCBI Taxonomy" id="155866"/>
    <lineage>
        <taxon>Bacteria</taxon>
        <taxon>Bacillati</taxon>
        <taxon>Bacillota</taxon>
        <taxon>Bacilli</taxon>
        <taxon>Lactobacillales</taxon>
        <taxon>Lactobacillaceae</taxon>
        <taxon>Weissella</taxon>
    </lineage>
</organism>
<dbReference type="KEGG" id="wso:WSWS_00471"/>
<dbReference type="GeneID" id="94545676"/>
<evidence type="ECO:0000313" key="2">
    <source>
        <dbReference type="Proteomes" id="UP000254912"/>
    </source>
</evidence>
<sequence>MKRISEVLSWKFWIWLPVVGILLPLIFNLLPGGWVNVKLMVALFIVNMLFSIYVGNFLRRHGAFSILLIVWPLIFLISVWLGINSKMYGYYLALAYLVIELFAFTRGQEKEIDIEDQLPVDGGMQDL</sequence>
<proteinExistence type="predicted"/>